<protein>
    <recommendedName>
        <fullName evidence="3">SbsA Ig-like domain-containing protein</fullName>
    </recommendedName>
</protein>
<dbReference type="Proteomes" id="UP000603865">
    <property type="component" value="Unassembled WGS sequence"/>
</dbReference>
<gene>
    <name evidence="4" type="ORF">GCM10008957_16090</name>
</gene>
<reference evidence="4" key="1">
    <citation type="journal article" date="2014" name="Int. J. Syst. Evol. Microbiol.">
        <title>Complete genome sequence of Corynebacterium casei LMG S-19264T (=DSM 44701T), isolated from a smear-ripened cheese.</title>
        <authorList>
            <consortium name="US DOE Joint Genome Institute (JGI-PGF)"/>
            <person name="Walter F."/>
            <person name="Albersmeier A."/>
            <person name="Kalinowski J."/>
            <person name="Ruckert C."/>
        </authorList>
    </citation>
    <scope>NUCLEOTIDE SEQUENCE</scope>
    <source>
        <strain evidence="4">JCM 31311</strain>
    </source>
</reference>
<comment type="caution">
    <text evidence="4">The sequence shown here is derived from an EMBL/GenBank/DDBJ whole genome shotgun (WGS) entry which is preliminary data.</text>
</comment>
<sequence>MIDGIHGSTKKWTAAVLLLPLVLSACGGTPSGQAPAHVAAQSLGTGTPERTLDVTRPTLSTLLTYPNDGGVGILPEQAITLQFSEPMNKAATQAAFSFLNVQTPAPAYLSVTWNAPGTVMTLKRSLPFAYGSTVFWMVGAGATDLSGNSLEPASSVARSFTVSHHTSIKVYSDGSLDGSVNRNNQVETYSDHVNLRATASAATISRGFLTFDLSGLPKLSQITSVQSASLHVYQNGVATTADMYAVPGAVLAYNVSYFLLFPTLYGNQFDIGPVSTGTTKILSTDALPGYKVMDATTQVAYDIVHRSQLLSRSQWLLRHAFDFSSNPAYCCGVIEWASGGAVQARRPYLEISYLYP</sequence>
<feature type="chain" id="PRO_5037000501" description="SbsA Ig-like domain-containing protein" evidence="2">
    <location>
        <begin position="28"/>
        <end position="356"/>
    </location>
</feature>
<dbReference type="Gene3D" id="2.60.40.1220">
    <property type="match status" value="1"/>
</dbReference>
<evidence type="ECO:0000313" key="5">
    <source>
        <dbReference type="Proteomes" id="UP000603865"/>
    </source>
</evidence>
<evidence type="ECO:0000313" key="4">
    <source>
        <dbReference type="EMBL" id="GGR03916.1"/>
    </source>
</evidence>
<feature type="signal peptide" evidence="2">
    <location>
        <begin position="1"/>
        <end position="27"/>
    </location>
</feature>
<feature type="domain" description="SbsA Ig-like" evidence="3">
    <location>
        <begin position="53"/>
        <end position="161"/>
    </location>
</feature>
<evidence type="ECO:0000256" key="1">
    <source>
        <dbReference type="ARBA" id="ARBA00022729"/>
    </source>
</evidence>
<dbReference type="EMBL" id="BMQL01000006">
    <property type="protein sequence ID" value="GGR03916.1"/>
    <property type="molecule type" value="Genomic_DNA"/>
</dbReference>
<dbReference type="InterPro" id="IPR014755">
    <property type="entry name" value="Cu-Rt/internalin_Ig-like"/>
</dbReference>
<reference evidence="4" key="2">
    <citation type="submission" date="2020-09" db="EMBL/GenBank/DDBJ databases">
        <authorList>
            <person name="Sun Q."/>
            <person name="Ohkuma M."/>
        </authorList>
    </citation>
    <scope>NUCLEOTIDE SEQUENCE</scope>
    <source>
        <strain evidence="4">JCM 31311</strain>
    </source>
</reference>
<keyword evidence="1 2" id="KW-0732">Signal</keyword>
<dbReference type="InterPro" id="IPR032812">
    <property type="entry name" value="SbsA_Ig"/>
</dbReference>
<dbReference type="RefSeq" id="WP_189089160.1">
    <property type="nucleotide sequence ID" value="NZ_BMQL01000006.1"/>
</dbReference>
<dbReference type="Pfam" id="PF13205">
    <property type="entry name" value="Big_5"/>
    <property type="match status" value="1"/>
</dbReference>
<keyword evidence="5" id="KW-1185">Reference proteome</keyword>
<name>A0A918C469_9DEIO</name>
<evidence type="ECO:0000256" key="2">
    <source>
        <dbReference type="SAM" id="SignalP"/>
    </source>
</evidence>
<accession>A0A918C469</accession>
<dbReference type="AlphaFoldDB" id="A0A918C469"/>
<proteinExistence type="predicted"/>
<evidence type="ECO:0000259" key="3">
    <source>
        <dbReference type="Pfam" id="PF13205"/>
    </source>
</evidence>
<organism evidence="4 5">
    <name type="scientific">Deinococcus ruber</name>
    <dbReference type="NCBI Taxonomy" id="1848197"/>
    <lineage>
        <taxon>Bacteria</taxon>
        <taxon>Thermotogati</taxon>
        <taxon>Deinococcota</taxon>
        <taxon>Deinococci</taxon>
        <taxon>Deinococcales</taxon>
        <taxon>Deinococcaceae</taxon>
        <taxon>Deinococcus</taxon>
    </lineage>
</organism>